<gene>
    <name evidence="2" type="ORF">GA0061094_2916</name>
</gene>
<evidence type="ECO:0000259" key="1">
    <source>
        <dbReference type="PROSITE" id="PS51186"/>
    </source>
</evidence>
<dbReference type="OrthoDB" id="8750087at2"/>
<dbReference type="SUPFAM" id="SSF55729">
    <property type="entry name" value="Acyl-CoA N-acyltransferases (Nat)"/>
    <property type="match status" value="1"/>
</dbReference>
<sequence length="233" mass="26577">MEYLFQGFLEKNKESYTVRLLNKEDIDQLQELQELVVLGLKEKSILQPLTYEELGYILDGNGLMIGAFTEYRLIAFRALLIPPIDEEHLGLDAGLPEEELEDVIYQEISTVHPDYRGNRLQQTLAHLIMEELGSLECSFTYAACTVAPFNIPSLKDKFSQGMEIAALKIKYAGQLRYIFIKRLDGRGTRGEIYELERVPMEDTAGQQALLGEGWRGISMEEEKGGYVVVYVKR</sequence>
<protein>
    <recommendedName>
        <fullName evidence="1">N-acetyltransferase domain-containing protein</fullName>
    </recommendedName>
</protein>
<organism evidence="2 3">
    <name type="scientific">[Bacillus] enclensis</name>
    <dbReference type="NCBI Taxonomy" id="1402860"/>
    <lineage>
        <taxon>Bacteria</taxon>
        <taxon>Bacillati</taxon>
        <taxon>Bacillota</taxon>
        <taxon>Bacilli</taxon>
        <taxon>Bacillales</taxon>
        <taxon>Bacillaceae</taxon>
        <taxon>Rossellomorea</taxon>
    </lineage>
</organism>
<evidence type="ECO:0000313" key="2">
    <source>
        <dbReference type="EMBL" id="SCC17697.1"/>
    </source>
</evidence>
<dbReference type="RefSeq" id="WP_058298985.1">
    <property type="nucleotide sequence ID" value="NZ_FMAU01000003.1"/>
</dbReference>
<dbReference type="AlphaFoldDB" id="A0A0V8HGB0"/>
<dbReference type="InterPro" id="IPR016181">
    <property type="entry name" value="Acyl_CoA_acyltransferase"/>
</dbReference>
<dbReference type="EMBL" id="FMAU01000003">
    <property type="protein sequence ID" value="SCC17697.1"/>
    <property type="molecule type" value="Genomic_DNA"/>
</dbReference>
<keyword evidence="3" id="KW-1185">Reference proteome</keyword>
<dbReference type="Proteomes" id="UP000181997">
    <property type="component" value="Unassembled WGS sequence"/>
</dbReference>
<evidence type="ECO:0000313" key="3">
    <source>
        <dbReference type="Proteomes" id="UP000181997"/>
    </source>
</evidence>
<feature type="domain" description="N-acetyltransferase" evidence="1">
    <location>
        <begin position="16"/>
        <end position="184"/>
    </location>
</feature>
<dbReference type="GO" id="GO:0016747">
    <property type="term" value="F:acyltransferase activity, transferring groups other than amino-acyl groups"/>
    <property type="evidence" value="ECO:0007669"/>
    <property type="project" value="InterPro"/>
</dbReference>
<accession>A0A0V8HGB0</accession>
<reference evidence="3" key="1">
    <citation type="submission" date="2016-08" db="EMBL/GenBank/DDBJ databases">
        <authorList>
            <person name="Varghese N."/>
            <person name="Submissions Spin"/>
        </authorList>
    </citation>
    <scope>NUCLEOTIDE SEQUENCE [LARGE SCALE GENOMIC DNA]</scope>
    <source>
        <strain evidence="3">SGD-1123</strain>
    </source>
</reference>
<dbReference type="InterPro" id="IPR000182">
    <property type="entry name" value="GNAT_dom"/>
</dbReference>
<dbReference type="PROSITE" id="PS51186">
    <property type="entry name" value="GNAT"/>
    <property type="match status" value="1"/>
</dbReference>
<proteinExistence type="predicted"/>
<name>A0A0V8HGB0_9BACI</name>